<protein>
    <recommendedName>
        <fullName evidence="2">DUF1559 domain-containing protein</fullName>
    </recommendedName>
</protein>
<sequence>MSIQFSCPHCGRQTVVADQFAGQSGPCGSCGKPVTIPGSSGFQSSPPPQRKGITGAILAVLLVGALVVLVACSGIMIALLLPAVQASREAARRVQSGNNIKMYVLALQNYHDTYNTFPPAVVVDKAGKPLYSGRVCLLPFMEQRALYDQFDKDKAWDSPENIAISQTGIKPFQNPSSPSTNPARTDYVFVTGPRCVFNGKECLSMPAVIDGTANTICVVETSSGPSSWAEPVDWDATSGPIPQGNHHNGTMLGFVDGHVKLLRTEDSARLSTPLTTRDGGEVLPDF</sequence>
<keyword evidence="1" id="KW-0812">Transmembrane</keyword>
<dbReference type="OrthoDB" id="285651at2"/>
<evidence type="ECO:0000259" key="2">
    <source>
        <dbReference type="Pfam" id="PF07596"/>
    </source>
</evidence>
<dbReference type="InterPro" id="IPR011453">
    <property type="entry name" value="DUF1559"/>
</dbReference>
<dbReference type="Proteomes" id="UP000315017">
    <property type="component" value="Chromosome"/>
</dbReference>
<feature type="domain" description="DUF1559" evidence="2">
    <location>
        <begin position="85"/>
        <end position="180"/>
    </location>
</feature>
<dbReference type="EMBL" id="CP036274">
    <property type="protein sequence ID" value="QDU31270.1"/>
    <property type="molecule type" value="Genomic_DNA"/>
</dbReference>
<dbReference type="PANTHER" id="PTHR30093">
    <property type="entry name" value="GENERAL SECRETION PATHWAY PROTEIN G"/>
    <property type="match status" value="1"/>
</dbReference>
<dbReference type="RefSeq" id="WP_145098128.1">
    <property type="nucleotide sequence ID" value="NZ_CP036274.1"/>
</dbReference>
<reference evidence="3 4" key="1">
    <citation type="submission" date="2019-02" db="EMBL/GenBank/DDBJ databases">
        <title>Deep-cultivation of Planctomycetes and their phenomic and genomic characterization uncovers novel biology.</title>
        <authorList>
            <person name="Wiegand S."/>
            <person name="Jogler M."/>
            <person name="Boedeker C."/>
            <person name="Pinto D."/>
            <person name="Vollmers J."/>
            <person name="Rivas-Marin E."/>
            <person name="Kohn T."/>
            <person name="Peeters S.H."/>
            <person name="Heuer A."/>
            <person name="Rast P."/>
            <person name="Oberbeckmann S."/>
            <person name="Bunk B."/>
            <person name="Jeske O."/>
            <person name="Meyerdierks A."/>
            <person name="Storesund J.E."/>
            <person name="Kallscheuer N."/>
            <person name="Luecker S."/>
            <person name="Lage O.M."/>
            <person name="Pohl T."/>
            <person name="Merkel B.J."/>
            <person name="Hornburger P."/>
            <person name="Mueller R.-W."/>
            <person name="Bruemmer F."/>
            <person name="Labrenz M."/>
            <person name="Spormann A.M."/>
            <person name="Op den Camp H."/>
            <person name="Overmann J."/>
            <person name="Amann R."/>
            <person name="Jetten M.S.M."/>
            <person name="Mascher T."/>
            <person name="Medema M.H."/>
            <person name="Devos D.P."/>
            <person name="Kaster A.-K."/>
            <person name="Ovreas L."/>
            <person name="Rohde M."/>
            <person name="Galperin M.Y."/>
            <person name="Jogler C."/>
        </authorList>
    </citation>
    <scope>NUCLEOTIDE SEQUENCE [LARGE SCALE GENOMIC DNA]</scope>
    <source>
        <strain evidence="3 4">ETA_A8</strain>
    </source>
</reference>
<keyword evidence="4" id="KW-1185">Reference proteome</keyword>
<dbReference type="AlphaFoldDB" id="A0A517YM23"/>
<name>A0A517YM23_9BACT</name>
<gene>
    <name evidence="3" type="ORF">ETAA8_64230</name>
</gene>
<feature type="transmembrane region" description="Helical" evidence="1">
    <location>
        <begin position="56"/>
        <end position="84"/>
    </location>
</feature>
<dbReference type="PANTHER" id="PTHR30093:SF2">
    <property type="entry name" value="TYPE II SECRETION SYSTEM PROTEIN H"/>
    <property type="match status" value="1"/>
</dbReference>
<dbReference type="SUPFAM" id="SSF54523">
    <property type="entry name" value="Pili subunits"/>
    <property type="match status" value="1"/>
</dbReference>
<evidence type="ECO:0000313" key="3">
    <source>
        <dbReference type="EMBL" id="QDU31270.1"/>
    </source>
</evidence>
<dbReference type="Pfam" id="PF07596">
    <property type="entry name" value="SBP_bac_10"/>
    <property type="match status" value="1"/>
</dbReference>
<keyword evidence="1" id="KW-1133">Transmembrane helix</keyword>
<dbReference type="KEGG" id="aagg:ETAA8_64230"/>
<accession>A0A517YM23</accession>
<organism evidence="3 4">
    <name type="scientific">Anatilimnocola aggregata</name>
    <dbReference type="NCBI Taxonomy" id="2528021"/>
    <lineage>
        <taxon>Bacteria</taxon>
        <taxon>Pseudomonadati</taxon>
        <taxon>Planctomycetota</taxon>
        <taxon>Planctomycetia</taxon>
        <taxon>Pirellulales</taxon>
        <taxon>Pirellulaceae</taxon>
        <taxon>Anatilimnocola</taxon>
    </lineage>
</organism>
<dbReference type="InterPro" id="IPR045584">
    <property type="entry name" value="Pilin-like"/>
</dbReference>
<keyword evidence="1" id="KW-0472">Membrane</keyword>
<proteinExistence type="predicted"/>
<evidence type="ECO:0000256" key="1">
    <source>
        <dbReference type="SAM" id="Phobius"/>
    </source>
</evidence>
<evidence type="ECO:0000313" key="4">
    <source>
        <dbReference type="Proteomes" id="UP000315017"/>
    </source>
</evidence>